<dbReference type="CDD" id="cd14686">
    <property type="entry name" value="bZIP"/>
    <property type="match status" value="1"/>
</dbReference>
<evidence type="ECO:0000259" key="2">
    <source>
        <dbReference type="Pfam" id="PF07716"/>
    </source>
</evidence>
<protein>
    <recommendedName>
        <fullName evidence="2">BZIP domain-containing protein</fullName>
    </recommendedName>
</protein>
<dbReference type="Proteomes" id="UP000230066">
    <property type="component" value="Unassembled WGS sequence"/>
</dbReference>
<keyword evidence="1" id="KW-0175">Coiled coil</keyword>
<reference evidence="3" key="1">
    <citation type="submission" date="2019-03" db="EMBL/GenBank/DDBJ databases">
        <title>Improved annotation for the trematode Fasciola hepatica.</title>
        <authorList>
            <person name="Choi Y.-J."/>
            <person name="Martin J."/>
            <person name="Mitreva M."/>
        </authorList>
    </citation>
    <scope>NUCLEOTIDE SEQUENCE [LARGE SCALE GENOMIC DNA]</scope>
</reference>
<dbReference type="AlphaFoldDB" id="A0A4E0QWJ9"/>
<feature type="domain" description="BZIP" evidence="2">
    <location>
        <begin position="162"/>
        <end position="196"/>
    </location>
</feature>
<dbReference type="InterPro" id="IPR004827">
    <property type="entry name" value="bZIP"/>
</dbReference>
<evidence type="ECO:0000256" key="1">
    <source>
        <dbReference type="SAM" id="Coils"/>
    </source>
</evidence>
<dbReference type="GO" id="GO:0003700">
    <property type="term" value="F:DNA-binding transcription factor activity"/>
    <property type="evidence" value="ECO:0007669"/>
    <property type="project" value="InterPro"/>
</dbReference>
<proteinExistence type="predicted"/>
<dbReference type="Pfam" id="PF07716">
    <property type="entry name" value="bZIP_2"/>
    <property type="match status" value="1"/>
</dbReference>
<keyword evidence="4" id="KW-1185">Reference proteome</keyword>
<comment type="caution">
    <text evidence="3">The sequence shown here is derived from an EMBL/GenBank/DDBJ whole genome shotgun (WGS) entry which is preliminary data.</text>
</comment>
<evidence type="ECO:0000313" key="3">
    <source>
        <dbReference type="EMBL" id="THD19755.1"/>
    </source>
</evidence>
<feature type="coiled-coil region" evidence="1">
    <location>
        <begin position="192"/>
        <end position="222"/>
    </location>
</feature>
<sequence>MASPTTMMFPPESYIPVTPWIPYYHRFLEGKTPRVPPGIQRLPVSTGRSLTICSFRISSTMAAHPLKASWKVKSHTAILDFIASLSSVSPPDNRYNLGNNYHSEIPSDVVDLVMDYTESKVIPNPFVIFNSASNPSNVCYTPTLNVVSDAEDKARRGVTCRSDSQMLRRRVTNREASFRYRQKLKHKTCQLQEELNAAFTAYQNAKEAYERAEHAFDVTEKLISDLVKRHNCLPV</sequence>
<gene>
    <name evidence="3" type="ORF">D915_009539</name>
</gene>
<evidence type="ECO:0000313" key="4">
    <source>
        <dbReference type="Proteomes" id="UP000230066"/>
    </source>
</evidence>
<dbReference type="EMBL" id="JXXN02005666">
    <property type="protein sequence ID" value="THD19755.1"/>
    <property type="molecule type" value="Genomic_DNA"/>
</dbReference>
<name>A0A4E0QWJ9_FASHE</name>
<accession>A0A4E0QWJ9</accession>
<organism evidence="3 4">
    <name type="scientific">Fasciola hepatica</name>
    <name type="common">Liver fluke</name>
    <dbReference type="NCBI Taxonomy" id="6192"/>
    <lineage>
        <taxon>Eukaryota</taxon>
        <taxon>Metazoa</taxon>
        <taxon>Spiralia</taxon>
        <taxon>Lophotrochozoa</taxon>
        <taxon>Platyhelminthes</taxon>
        <taxon>Trematoda</taxon>
        <taxon>Digenea</taxon>
        <taxon>Plagiorchiida</taxon>
        <taxon>Echinostomata</taxon>
        <taxon>Echinostomatoidea</taxon>
        <taxon>Fasciolidae</taxon>
        <taxon>Fasciola</taxon>
    </lineage>
</organism>